<dbReference type="Proteomes" id="UP001222118">
    <property type="component" value="Chromosome"/>
</dbReference>
<proteinExistence type="inferred from homology"/>
<evidence type="ECO:0000256" key="2">
    <source>
        <dbReference type="ARBA" id="ARBA00009948"/>
    </source>
</evidence>
<reference evidence="10 11" key="1">
    <citation type="submission" date="2023-02" db="EMBL/GenBank/DDBJ databases">
        <title>Devosia chondri sp. nov., isolated from the phycosphere of marine algae.</title>
        <authorList>
            <person name="Kim J.M."/>
            <person name="Lee J.K."/>
            <person name="Choi B.J."/>
            <person name="Bayburt H."/>
            <person name="Jeon C.O."/>
        </authorList>
    </citation>
    <scope>NUCLEOTIDE SEQUENCE [LARGE SCALE GENOMIC DNA]</scope>
    <source>
        <strain evidence="10 11">G2-5</strain>
    </source>
</reference>
<dbReference type="InterPro" id="IPR013792">
    <property type="entry name" value="RNA3'P_cycl/enolpyr_Trfase_a/b"/>
</dbReference>
<dbReference type="InterPro" id="IPR036968">
    <property type="entry name" value="Enolpyruvate_Tfrase_sf"/>
</dbReference>
<dbReference type="EMBL" id="CP118247">
    <property type="protein sequence ID" value="WDR07162.1"/>
    <property type="molecule type" value="Genomic_DNA"/>
</dbReference>
<dbReference type="Gene3D" id="3.65.10.10">
    <property type="entry name" value="Enolpyruvate transferase domain"/>
    <property type="match status" value="2"/>
</dbReference>
<dbReference type="SUPFAM" id="SSF55205">
    <property type="entry name" value="EPT/RTPC-like"/>
    <property type="match status" value="1"/>
</dbReference>
<dbReference type="PANTHER" id="PTHR21090:SF5">
    <property type="entry name" value="PENTAFUNCTIONAL AROM POLYPEPTIDE"/>
    <property type="match status" value="1"/>
</dbReference>
<keyword evidence="4" id="KW-0028">Amino-acid biosynthesis</keyword>
<dbReference type="Pfam" id="PF00275">
    <property type="entry name" value="EPSP_synthase"/>
    <property type="match status" value="1"/>
</dbReference>
<dbReference type="RefSeq" id="WP_282212675.1">
    <property type="nucleotide sequence ID" value="NZ_CP118247.1"/>
</dbReference>
<keyword evidence="6" id="KW-0057">Aromatic amino acid biosynthesis</keyword>
<evidence type="ECO:0000256" key="8">
    <source>
        <dbReference type="ARBA" id="ARBA00044633"/>
    </source>
</evidence>
<name>A0ABY7Z0V2_9HYPH</name>
<sequence length="447" mass="46266">MASQPLPPSPITSSRATPLQGLFTISGDSFISHGALILGATAMGQTIIEGLLESPDVLVTAEVLRVFGARVQNHGDHWSVDGLGVGGLLAPVAPIDFAGNAIGAQMVMGLASSYGFVTSLVGDATLSASPMRPILDPLMAIGVEVIEHADYQLPLTLRGPQTCLPLSVRVPIASLTVKSALLLAGLNIAGTTTIIEPEPTRDHLENLLRQFGAAISVQTSETGERTVEMAGLPDLQAQRFKVPGDPSSAAFPLVAGLIVPGSELVIENVLMSVSRTGLIDTLLEMGGNISFFNQRQIGGEDIADLKVRHSNLRGLRVPADRVAAIAGDYPILSIAAAFAEGETIMLGLDQLLAEQSQLLKGVIAGLAANGVEASLGPDSMRVMGGSKKIGGGSVVAHSNYRLAMSFLVMGMAASQPVTIDDETMPDLGFADLFAGFKALGANFSSAG</sequence>
<evidence type="ECO:0000256" key="7">
    <source>
        <dbReference type="ARBA" id="ARBA00030046"/>
    </source>
</evidence>
<feature type="domain" description="Enolpyruvate transferase" evidence="9">
    <location>
        <begin position="17"/>
        <end position="432"/>
    </location>
</feature>
<evidence type="ECO:0000256" key="1">
    <source>
        <dbReference type="ARBA" id="ARBA00004811"/>
    </source>
</evidence>
<protein>
    <recommendedName>
        <fullName evidence="3">3-phosphoshikimate 1-carboxyvinyltransferase</fullName>
        <ecNumber evidence="3">2.5.1.19</ecNumber>
    </recommendedName>
    <alternativeName>
        <fullName evidence="7">5-enolpyruvylshikimate-3-phosphate synthase</fullName>
    </alternativeName>
</protein>
<evidence type="ECO:0000256" key="5">
    <source>
        <dbReference type="ARBA" id="ARBA00022679"/>
    </source>
</evidence>
<gene>
    <name evidence="10" type="ORF">PSQ90_06965</name>
</gene>
<evidence type="ECO:0000313" key="10">
    <source>
        <dbReference type="EMBL" id="WDR07162.1"/>
    </source>
</evidence>
<dbReference type="PANTHER" id="PTHR21090">
    <property type="entry name" value="AROM/DEHYDROQUINATE SYNTHASE"/>
    <property type="match status" value="1"/>
</dbReference>
<organism evidence="10 11">
    <name type="scientific">Devosia rhodophyticola</name>
    <dbReference type="NCBI Taxonomy" id="3026423"/>
    <lineage>
        <taxon>Bacteria</taxon>
        <taxon>Pseudomonadati</taxon>
        <taxon>Pseudomonadota</taxon>
        <taxon>Alphaproteobacteria</taxon>
        <taxon>Hyphomicrobiales</taxon>
        <taxon>Devosiaceae</taxon>
        <taxon>Devosia</taxon>
    </lineage>
</organism>
<dbReference type="PIRSF" id="PIRSF000505">
    <property type="entry name" value="EPSPS"/>
    <property type="match status" value="1"/>
</dbReference>
<dbReference type="InterPro" id="IPR001986">
    <property type="entry name" value="Enolpyruvate_Tfrase_dom"/>
</dbReference>
<keyword evidence="11" id="KW-1185">Reference proteome</keyword>
<evidence type="ECO:0000256" key="4">
    <source>
        <dbReference type="ARBA" id="ARBA00022605"/>
    </source>
</evidence>
<evidence type="ECO:0000259" key="9">
    <source>
        <dbReference type="Pfam" id="PF00275"/>
    </source>
</evidence>
<accession>A0ABY7Z0V2</accession>
<comment type="pathway">
    <text evidence="1">Metabolic intermediate biosynthesis; chorismate biosynthesis; chorismate from D-erythrose 4-phosphate and phosphoenolpyruvate: step 6/7.</text>
</comment>
<evidence type="ECO:0000256" key="3">
    <source>
        <dbReference type="ARBA" id="ARBA00012450"/>
    </source>
</evidence>
<keyword evidence="5" id="KW-0808">Transferase</keyword>
<comment type="catalytic activity">
    <reaction evidence="8">
        <text>3-phosphoshikimate + phosphoenolpyruvate = 5-O-(1-carboxyvinyl)-3-phosphoshikimate + phosphate</text>
        <dbReference type="Rhea" id="RHEA:21256"/>
        <dbReference type="ChEBI" id="CHEBI:43474"/>
        <dbReference type="ChEBI" id="CHEBI:57701"/>
        <dbReference type="ChEBI" id="CHEBI:58702"/>
        <dbReference type="ChEBI" id="CHEBI:145989"/>
        <dbReference type="EC" id="2.5.1.19"/>
    </reaction>
    <physiologicalReaction direction="left-to-right" evidence="8">
        <dbReference type="Rhea" id="RHEA:21257"/>
    </physiologicalReaction>
</comment>
<evidence type="ECO:0000313" key="11">
    <source>
        <dbReference type="Proteomes" id="UP001222118"/>
    </source>
</evidence>
<comment type="similarity">
    <text evidence="2">Belongs to the EPSP synthase family.</text>
</comment>
<dbReference type="InterPro" id="IPR006264">
    <property type="entry name" value="EPSP_synthase"/>
</dbReference>
<evidence type="ECO:0000256" key="6">
    <source>
        <dbReference type="ARBA" id="ARBA00023141"/>
    </source>
</evidence>
<dbReference type="EC" id="2.5.1.19" evidence="3"/>